<dbReference type="EMBL" id="AP022870">
    <property type="protein sequence ID" value="BCB82196.1"/>
    <property type="molecule type" value="Genomic_DNA"/>
</dbReference>
<reference evidence="2 3" key="1">
    <citation type="submission" date="2020-03" db="EMBL/GenBank/DDBJ databases">
        <title>Whole genome shotgun sequence of Phytohabitans flavus NBRC 107702.</title>
        <authorList>
            <person name="Komaki H."/>
            <person name="Tamura T."/>
        </authorList>
    </citation>
    <scope>NUCLEOTIDE SEQUENCE [LARGE SCALE GENOMIC DNA]</scope>
    <source>
        <strain evidence="2 3">NBRC 107702</strain>
    </source>
</reference>
<proteinExistence type="predicted"/>
<keyword evidence="3" id="KW-1185">Reference proteome</keyword>
<protein>
    <submittedName>
        <fullName evidence="2">Uncharacterized protein</fullName>
    </submittedName>
</protein>
<feature type="transmembrane region" description="Helical" evidence="1">
    <location>
        <begin position="47"/>
        <end position="66"/>
    </location>
</feature>
<gene>
    <name evidence="2" type="ORF">Pflav_086060</name>
</gene>
<dbReference type="KEGG" id="pfla:Pflav_086060"/>
<evidence type="ECO:0000313" key="3">
    <source>
        <dbReference type="Proteomes" id="UP000502508"/>
    </source>
</evidence>
<dbReference type="Proteomes" id="UP000502508">
    <property type="component" value="Chromosome"/>
</dbReference>
<reference evidence="2 3" key="2">
    <citation type="submission" date="2020-03" db="EMBL/GenBank/DDBJ databases">
        <authorList>
            <person name="Ichikawa N."/>
            <person name="Kimura A."/>
            <person name="Kitahashi Y."/>
            <person name="Uohara A."/>
        </authorList>
    </citation>
    <scope>NUCLEOTIDE SEQUENCE [LARGE SCALE GENOMIC DNA]</scope>
    <source>
        <strain evidence="2 3">NBRC 107702</strain>
    </source>
</reference>
<dbReference type="AlphaFoldDB" id="A0A6F8Y7W0"/>
<keyword evidence="1" id="KW-1133">Transmembrane helix</keyword>
<sequence>MRECAVVRTSAAAGAGLVAGFVFGLMLDMAIGIGGMASGGEPAGFKFLPVGTAAVGALVAVVLYRLGRRRSR</sequence>
<evidence type="ECO:0000313" key="2">
    <source>
        <dbReference type="EMBL" id="BCB82196.1"/>
    </source>
</evidence>
<organism evidence="2 3">
    <name type="scientific">Phytohabitans flavus</name>
    <dbReference type="NCBI Taxonomy" id="1076124"/>
    <lineage>
        <taxon>Bacteria</taxon>
        <taxon>Bacillati</taxon>
        <taxon>Actinomycetota</taxon>
        <taxon>Actinomycetes</taxon>
        <taxon>Micromonosporales</taxon>
        <taxon>Micromonosporaceae</taxon>
    </lineage>
</organism>
<evidence type="ECO:0000256" key="1">
    <source>
        <dbReference type="SAM" id="Phobius"/>
    </source>
</evidence>
<feature type="transmembrane region" description="Helical" evidence="1">
    <location>
        <begin position="12"/>
        <end position="35"/>
    </location>
</feature>
<keyword evidence="1" id="KW-0812">Transmembrane</keyword>
<dbReference type="Pfam" id="PF19382">
    <property type="entry name" value="DUF5957"/>
    <property type="match status" value="1"/>
</dbReference>
<keyword evidence="1" id="KW-0472">Membrane</keyword>
<dbReference type="InterPro" id="IPR046001">
    <property type="entry name" value="DUF5957"/>
</dbReference>
<accession>A0A6F8Y7W0</accession>
<name>A0A6F8Y7W0_9ACTN</name>